<dbReference type="AlphaFoldDB" id="A0A073IMC9"/>
<dbReference type="InterPro" id="IPR005025">
    <property type="entry name" value="FMN_Rdtase-like_dom"/>
</dbReference>
<evidence type="ECO:0000313" key="5">
    <source>
        <dbReference type="Proteomes" id="UP000027665"/>
    </source>
</evidence>
<organism evidence="4 5">
    <name type="scientific">Synergistes jonesii</name>
    <dbReference type="NCBI Taxonomy" id="2754"/>
    <lineage>
        <taxon>Bacteria</taxon>
        <taxon>Thermotogati</taxon>
        <taxon>Synergistota</taxon>
        <taxon>Synergistia</taxon>
        <taxon>Synergistales</taxon>
        <taxon>Synergistaceae</taxon>
        <taxon>Synergistes</taxon>
    </lineage>
</organism>
<gene>
    <name evidence="4" type="ORF">EH55_09725</name>
</gene>
<keyword evidence="5" id="KW-1185">Reference proteome</keyword>
<sequence>MYFINGSPRTNGNTAVLLDKAMEGAKAAGVETERIDLYKLDYKGCASCFACKLKGGGSKGRCVQKDGLSPLLEALRDAGAVVIGSPVYFFNITGATQSFLERFFYPYGLYTEETTCFPRRIPSAFIYTMNMKEDAAHEAGVIANLRPGQIFAARLLGEESEALFSFDTKQFDDYGRYEASKFSEKEKIERLRLQFPLDCRAAFEMGKRIAERSGVK</sequence>
<dbReference type="GO" id="GO:0016491">
    <property type="term" value="F:oxidoreductase activity"/>
    <property type="evidence" value="ECO:0007669"/>
    <property type="project" value="InterPro"/>
</dbReference>
<name>A0A073IMC9_9BACT</name>
<dbReference type="InterPro" id="IPR029039">
    <property type="entry name" value="Flavoprotein-like_sf"/>
</dbReference>
<keyword evidence="1" id="KW-0285">Flavoprotein</keyword>
<dbReference type="Gene3D" id="3.40.50.360">
    <property type="match status" value="1"/>
</dbReference>
<dbReference type="PANTHER" id="PTHR43278">
    <property type="entry name" value="NAD(P)H-DEPENDENT FMN-CONTAINING OXIDOREDUCTASE YWQN-RELATED"/>
    <property type="match status" value="1"/>
</dbReference>
<keyword evidence="2" id="KW-0288">FMN</keyword>
<comment type="caution">
    <text evidence="4">The sequence shown here is derived from an EMBL/GenBank/DDBJ whole genome shotgun (WGS) entry which is preliminary data.</text>
</comment>
<dbReference type="InterPro" id="IPR051796">
    <property type="entry name" value="ISF_SsuE-like"/>
</dbReference>
<reference evidence="4 5" key="1">
    <citation type="submission" date="2014-04" db="EMBL/GenBank/DDBJ databases">
        <title>Draft Genome Sequence of Synergistes jonesii.</title>
        <authorList>
            <person name="Coil D.A."/>
            <person name="Eisen J.A."/>
            <person name="Holland-Moritz H.E."/>
        </authorList>
    </citation>
    <scope>NUCLEOTIDE SEQUENCE [LARGE SCALE GENOMIC DNA]</scope>
    <source>
        <strain evidence="4 5">78-1</strain>
    </source>
</reference>
<dbReference type="Proteomes" id="UP000027665">
    <property type="component" value="Unassembled WGS sequence"/>
</dbReference>
<evidence type="ECO:0000259" key="3">
    <source>
        <dbReference type="Pfam" id="PF03358"/>
    </source>
</evidence>
<dbReference type="eggNOG" id="COG0655">
    <property type="taxonomic scope" value="Bacteria"/>
</dbReference>
<dbReference type="PANTHER" id="PTHR43278:SF2">
    <property type="entry name" value="IRON-SULFUR FLAVOPROTEIN"/>
    <property type="match status" value="1"/>
</dbReference>
<dbReference type="Pfam" id="PF03358">
    <property type="entry name" value="FMN_red"/>
    <property type="match status" value="1"/>
</dbReference>
<evidence type="ECO:0000313" key="4">
    <source>
        <dbReference type="EMBL" id="KEJ91478.1"/>
    </source>
</evidence>
<feature type="domain" description="NADPH-dependent FMN reductase-like" evidence="3">
    <location>
        <begin position="3"/>
        <end position="105"/>
    </location>
</feature>
<evidence type="ECO:0000256" key="2">
    <source>
        <dbReference type="ARBA" id="ARBA00022643"/>
    </source>
</evidence>
<dbReference type="STRING" id="2754.EH55_09725"/>
<protein>
    <recommendedName>
        <fullName evidence="3">NADPH-dependent FMN reductase-like domain-containing protein</fullName>
    </recommendedName>
</protein>
<dbReference type="SUPFAM" id="SSF52218">
    <property type="entry name" value="Flavoproteins"/>
    <property type="match status" value="1"/>
</dbReference>
<accession>A0A073IMC9</accession>
<evidence type="ECO:0000256" key="1">
    <source>
        <dbReference type="ARBA" id="ARBA00022630"/>
    </source>
</evidence>
<proteinExistence type="predicted"/>
<dbReference type="EMBL" id="JMKI01000047">
    <property type="protein sequence ID" value="KEJ91478.1"/>
    <property type="molecule type" value="Genomic_DNA"/>
</dbReference>